<organism evidence="9 10">
    <name type="scientific">Lutimaribacter saemankumensis</name>
    <dbReference type="NCBI Taxonomy" id="490829"/>
    <lineage>
        <taxon>Bacteria</taxon>
        <taxon>Pseudomonadati</taxon>
        <taxon>Pseudomonadota</taxon>
        <taxon>Alphaproteobacteria</taxon>
        <taxon>Rhodobacterales</taxon>
        <taxon>Roseobacteraceae</taxon>
        <taxon>Lutimaribacter</taxon>
    </lineage>
</organism>
<dbReference type="CDD" id="cd06261">
    <property type="entry name" value="TM_PBP2"/>
    <property type="match status" value="1"/>
</dbReference>
<feature type="domain" description="ABC transmembrane type-1" evidence="8">
    <location>
        <begin position="95"/>
        <end position="305"/>
    </location>
</feature>
<gene>
    <name evidence="9" type="ORF">SAMN05421850_101150</name>
</gene>
<proteinExistence type="inferred from homology"/>
<evidence type="ECO:0000256" key="6">
    <source>
        <dbReference type="ARBA" id="ARBA00023136"/>
    </source>
</evidence>
<evidence type="ECO:0000313" key="10">
    <source>
        <dbReference type="Proteomes" id="UP000199340"/>
    </source>
</evidence>
<evidence type="ECO:0000313" key="9">
    <source>
        <dbReference type="EMBL" id="SDH95489.1"/>
    </source>
</evidence>
<dbReference type="Proteomes" id="UP000199340">
    <property type="component" value="Unassembled WGS sequence"/>
</dbReference>
<dbReference type="OrthoDB" id="9807402at2"/>
<dbReference type="SUPFAM" id="SSF161098">
    <property type="entry name" value="MetI-like"/>
    <property type="match status" value="1"/>
</dbReference>
<sequence>MLYYIFKRVLMTIPVMVIVALFVFLMLRLSPGDPAAVIAGDYATAEDVARIREQLGLSEPIVVQFTKWLGQLAQGDLGTSIFSNKPVAELIAQRIEPTMLLALTTIIFSVLVAVPLGTLAAYRAGSWIDRVVMLFSVGGFSVPVFVLGYVLIYILSLNLKLLPVQGYRSPFTEGIGPFFAHITLPTLTLSVIFIALIARMTRASVIEVLEEDYVRTARAKGQSEFKVLMRHALRNAAVPIITVIGIGIALLIGGVVVTESVFNIPGLGRLVLDAVLARDYPIIQGLILFFSFIYIVLNLLIDLSYSLLDPRIRY</sequence>
<dbReference type="InterPro" id="IPR035906">
    <property type="entry name" value="MetI-like_sf"/>
</dbReference>
<evidence type="ECO:0000256" key="3">
    <source>
        <dbReference type="ARBA" id="ARBA00022475"/>
    </source>
</evidence>
<comment type="similarity">
    <text evidence="7">Belongs to the binding-protein-dependent transport system permease family.</text>
</comment>
<dbReference type="InterPro" id="IPR000515">
    <property type="entry name" value="MetI-like"/>
</dbReference>
<keyword evidence="5 7" id="KW-1133">Transmembrane helix</keyword>
<evidence type="ECO:0000256" key="4">
    <source>
        <dbReference type="ARBA" id="ARBA00022692"/>
    </source>
</evidence>
<dbReference type="PANTHER" id="PTHR43163">
    <property type="entry name" value="DIPEPTIDE TRANSPORT SYSTEM PERMEASE PROTEIN DPPB-RELATED"/>
    <property type="match status" value="1"/>
</dbReference>
<feature type="transmembrane region" description="Helical" evidence="7">
    <location>
        <begin position="236"/>
        <end position="262"/>
    </location>
</feature>
<evidence type="ECO:0000256" key="1">
    <source>
        <dbReference type="ARBA" id="ARBA00004651"/>
    </source>
</evidence>
<keyword evidence="3" id="KW-1003">Cell membrane</keyword>
<keyword evidence="6 7" id="KW-0472">Membrane</keyword>
<dbReference type="AlphaFoldDB" id="A0A1G8GM71"/>
<dbReference type="GO" id="GO:0055085">
    <property type="term" value="P:transmembrane transport"/>
    <property type="evidence" value="ECO:0007669"/>
    <property type="project" value="InterPro"/>
</dbReference>
<dbReference type="Pfam" id="PF19300">
    <property type="entry name" value="BPD_transp_1_N"/>
    <property type="match status" value="1"/>
</dbReference>
<dbReference type="EMBL" id="FNEB01000001">
    <property type="protein sequence ID" value="SDH95489.1"/>
    <property type="molecule type" value="Genomic_DNA"/>
</dbReference>
<keyword evidence="2 7" id="KW-0813">Transport</keyword>
<name>A0A1G8GM71_9RHOB</name>
<dbReference type="Pfam" id="PF00528">
    <property type="entry name" value="BPD_transp_1"/>
    <property type="match status" value="1"/>
</dbReference>
<dbReference type="PROSITE" id="PS50928">
    <property type="entry name" value="ABC_TM1"/>
    <property type="match status" value="1"/>
</dbReference>
<dbReference type="Gene3D" id="1.10.3720.10">
    <property type="entry name" value="MetI-like"/>
    <property type="match status" value="1"/>
</dbReference>
<evidence type="ECO:0000259" key="8">
    <source>
        <dbReference type="PROSITE" id="PS50928"/>
    </source>
</evidence>
<keyword evidence="4 7" id="KW-0812">Transmembrane</keyword>
<dbReference type="RefSeq" id="WP_090025490.1">
    <property type="nucleotide sequence ID" value="NZ_FNEB01000001.1"/>
</dbReference>
<feature type="transmembrane region" description="Helical" evidence="7">
    <location>
        <begin position="9"/>
        <end position="27"/>
    </location>
</feature>
<evidence type="ECO:0000256" key="7">
    <source>
        <dbReference type="RuleBase" id="RU363032"/>
    </source>
</evidence>
<reference evidence="9 10" key="1">
    <citation type="submission" date="2016-10" db="EMBL/GenBank/DDBJ databases">
        <authorList>
            <person name="de Groot N.N."/>
        </authorList>
    </citation>
    <scope>NUCLEOTIDE SEQUENCE [LARGE SCALE GENOMIC DNA]</scope>
    <source>
        <strain evidence="9 10">DSM 28010</strain>
    </source>
</reference>
<dbReference type="STRING" id="490829.SAMN05421850_101150"/>
<feature type="transmembrane region" description="Helical" evidence="7">
    <location>
        <begin position="282"/>
        <end position="308"/>
    </location>
</feature>
<protein>
    <submittedName>
        <fullName evidence="9">Peptide/nickel transport system permease protein</fullName>
    </submittedName>
</protein>
<comment type="subcellular location">
    <subcellularLocation>
        <location evidence="1 7">Cell membrane</location>
        <topology evidence="1 7">Multi-pass membrane protein</topology>
    </subcellularLocation>
</comment>
<keyword evidence="10" id="KW-1185">Reference proteome</keyword>
<dbReference type="GO" id="GO:0005886">
    <property type="term" value="C:plasma membrane"/>
    <property type="evidence" value="ECO:0007669"/>
    <property type="project" value="UniProtKB-SubCell"/>
</dbReference>
<dbReference type="InterPro" id="IPR045621">
    <property type="entry name" value="BPD_transp_1_N"/>
</dbReference>
<feature type="transmembrane region" description="Helical" evidence="7">
    <location>
        <begin position="134"/>
        <end position="155"/>
    </location>
</feature>
<feature type="transmembrane region" description="Helical" evidence="7">
    <location>
        <begin position="175"/>
        <end position="198"/>
    </location>
</feature>
<accession>A0A1G8GM71</accession>
<dbReference type="PANTHER" id="PTHR43163:SF3">
    <property type="entry name" value="PEPTIDE ABC TRANSPORTER PERMEASE PROTEIN"/>
    <property type="match status" value="1"/>
</dbReference>
<feature type="transmembrane region" description="Helical" evidence="7">
    <location>
        <begin position="99"/>
        <end position="122"/>
    </location>
</feature>
<evidence type="ECO:0000256" key="5">
    <source>
        <dbReference type="ARBA" id="ARBA00022989"/>
    </source>
</evidence>
<evidence type="ECO:0000256" key="2">
    <source>
        <dbReference type="ARBA" id="ARBA00022448"/>
    </source>
</evidence>